<reference evidence="1" key="1">
    <citation type="submission" date="2014-08" db="EMBL/GenBank/DDBJ databases">
        <authorList>
            <person name="Sharma Rahul"/>
            <person name="Thines Marco"/>
        </authorList>
    </citation>
    <scope>NUCLEOTIDE SEQUENCE</scope>
</reference>
<proteinExistence type="predicted"/>
<dbReference type="GO" id="GO:0005737">
    <property type="term" value="C:cytoplasm"/>
    <property type="evidence" value="ECO:0007669"/>
    <property type="project" value="TreeGrafter"/>
</dbReference>
<name>A0A0F7SHM2_PHARH</name>
<dbReference type="PANTHER" id="PTHR14677:SF20">
    <property type="entry name" value="ZINC FINGER AN1-TYPE CONTAINING 2A-RELATED"/>
    <property type="match status" value="1"/>
</dbReference>
<dbReference type="PANTHER" id="PTHR14677">
    <property type="entry name" value="ARSENITE INDUCUBLE RNA ASSOCIATED PROTEIN AIP-1-RELATED"/>
    <property type="match status" value="1"/>
</dbReference>
<dbReference type="SUPFAM" id="SSF118310">
    <property type="entry name" value="AN1-like Zinc finger"/>
    <property type="match status" value="2"/>
</dbReference>
<dbReference type="AlphaFoldDB" id="A0A0F7SHM2"/>
<dbReference type="Gene3D" id="4.10.1110.10">
    <property type="entry name" value="AN1-like Zinc finger"/>
    <property type="match status" value="2"/>
</dbReference>
<sequence length="279" mass="30966">MDLAPIGAHCKHCQTLDFLPIACPGCAQVFCRHHISFTTHSCTRSDNGVHLADLKRARIVEKCMVDECEDPRMRTWNVSDEADQGEGTDVLCEGCKQALCLSHRSSSAHACAPPLSKAEIDKAQTRSLIQASFSPISTSLSTKSTSARKKVSPALELMKLKQTAKPGRTEIRDRAKRWHLKVGIDLGGLDVRGVKRDGLYYERDTTIGQIVQTLVNKHSIVYNPLAGSPETYIYLLYIPLDFSSPVKILESRERIDEAVEDGSEVVLVKGTRWKNFSGR</sequence>
<protein>
    <submittedName>
        <fullName evidence="1">Predicted Zn-finger protein</fullName>
    </submittedName>
</protein>
<evidence type="ECO:0000313" key="1">
    <source>
        <dbReference type="EMBL" id="CDZ97890.1"/>
    </source>
</evidence>
<organism evidence="1">
    <name type="scientific">Phaffia rhodozyma</name>
    <name type="common">Yeast</name>
    <name type="synonym">Xanthophyllomyces dendrorhous</name>
    <dbReference type="NCBI Taxonomy" id="264483"/>
    <lineage>
        <taxon>Eukaryota</taxon>
        <taxon>Fungi</taxon>
        <taxon>Dikarya</taxon>
        <taxon>Basidiomycota</taxon>
        <taxon>Agaricomycotina</taxon>
        <taxon>Tremellomycetes</taxon>
        <taxon>Cystofilobasidiales</taxon>
        <taxon>Mrakiaceae</taxon>
        <taxon>Phaffia</taxon>
    </lineage>
</organism>
<accession>A0A0F7SHM2</accession>
<dbReference type="EMBL" id="LN483249">
    <property type="protein sequence ID" value="CDZ97890.1"/>
    <property type="molecule type" value="Genomic_DNA"/>
</dbReference>
<dbReference type="InterPro" id="IPR035896">
    <property type="entry name" value="AN1-like_Znf"/>
</dbReference>